<dbReference type="InterPro" id="IPR001202">
    <property type="entry name" value="WW_dom"/>
</dbReference>
<gene>
    <name evidence="4" type="ORF">PGLA2088_LOCUS21410</name>
</gene>
<dbReference type="PROSITE" id="PS50020">
    <property type="entry name" value="WW_DOMAIN_2"/>
    <property type="match status" value="2"/>
</dbReference>
<dbReference type="CDD" id="cd00201">
    <property type="entry name" value="WW"/>
    <property type="match status" value="2"/>
</dbReference>
<evidence type="ECO:0000256" key="1">
    <source>
        <dbReference type="SAM" id="Coils"/>
    </source>
</evidence>
<dbReference type="EMBL" id="CAJNNW010025771">
    <property type="protein sequence ID" value="CAE8679544.1"/>
    <property type="molecule type" value="Genomic_DNA"/>
</dbReference>
<evidence type="ECO:0000256" key="2">
    <source>
        <dbReference type="SAM" id="MobiDB-lite"/>
    </source>
</evidence>
<feature type="region of interest" description="Disordered" evidence="2">
    <location>
        <begin position="229"/>
        <end position="250"/>
    </location>
</feature>
<feature type="coiled-coil region" evidence="1">
    <location>
        <begin position="554"/>
        <end position="581"/>
    </location>
</feature>
<dbReference type="InterPro" id="IPR036020">
    <property type="entry name" value="WW_dom_sf"/>
</dbReference>
<feature type="region of interest" description="Disordered" evidence="2">
    <location>
        <begin position="304"/>
        <end position="325"/>
    </location>
</feature>
<organism evidence="4 5">
    <name type="scientific">Polarella glacialis</name>
    <name type="common">Dinoflagellate</name>
    <dbReference type="NCBI Taxonomy" id="89957"/>
    <lineage>
        <taxon>Eukaryota</taxon>
        <taxon>Sar</taxon>
        <taxon>Alveolata</taxon>
        <taxon>Dinophyceae</taxon>
        <taxon>Suessiales</taxon>
        <taxon>Suessiaceae</taxon>
        <taxon>Polarella</taxon>
    </lineage>
</organism>
<proteinExistence type="predicted"/>
<evidence type="ECO:0000259" key="3">
    <source>
        <dbReference type="PROSITE" id="PS50020"/>
    </source>
</evidence>
<dbReference type="AlphaFoldDB" id="A0A813JL69"/>
<feature type="non-terminal residue" evidence="4">
    <location>
        <position position="1"/>
    </location>
</feature>
<evidence type="ECO:0000313" key="4">
    <source>
        <dbReference type="EMBL" id="CAE8679544.1"/>
    </source>
</evidence>
<dbReference type="SUPFAM" id="SSF51045">
    <property type="entry name" value="WW domain"/>
    <property type="match status" value="1"/>
</dbReference>
<comment type="caution">
    <text evidence="4">The sequence shown here is derived from an EMBL/GenBank/DDBJ whole genome shotgun (WGS) entry which is preliminary data.</text>
</comment>
<feature type="domain" description="WW" evidence="3">
    <location>
        <begin position="241"/>
        <end position="276"/>
    </location>
</feature>
<sequence>MVWCLTSRRVSPSRILEVSPTRPQVDEQLKRTMERLNLPMVLVPPRLKYKPLTTDFRDKEYYPNIRRCRMIPPLRADHPRCRGKACRAAAVATLTAAAGTSVGRVDATAALLTSRMVPLRFQADGAAISAVASTATQSASSSYSFATSSQSSALPARSLAAASAATVAIVVASHADRQRRWGRRTSVALRQSAGANESAEEMQMARVQAQAEEIRKRVADKVAEKKAKRQLKAAGAASKPAEPAAPWRLTAHPSAPDEWYYYNDETGETCWDPPVAKSDHAVAAWRQVEHATEPGQFYYHNSATGETSWEAPPGFSATDASEEKAGKVEGEVIQEVVDKNVDIKEEIAEANTKEMVKEEGAEQLTTALPVEVEGEVIQEVVDKNVDIKEEIAEKIAETAKLEMKEADEANTKEMVKEEGAEKLTTPLPVEVKGEVIQEVVDKNVDFEQEMADYIAETTKLEMKELDQANTKEMVKEEGAEQLTTALPVEVEGEVLQEVVDKNVDIKEEMTEKIAETAKLEMKEADEANTKEMVKEEGAEQLTTALPVEVKGEVIQEVVDKNVDIKEKIAEETAETAKLEMKGLDEANTKEMVKEEGAEQLTTALPVEAEVAKPARNVGFASRFLRGESPIAPVEE</sequence>
<protein>
    <recommendedName>
        <fullName evidence="3">WW domain-containing protein</fullName>
    </recommendedName>
</protein>
<accession>A0A813JL69</accession>
<feature type="domain" description="WW" evidence="3">
    <location>
        <begin position="285"/>
        <end position="314"/>
    </location>
</feature>
<keyword evidence="1" id="KW-0175">Coiled coil</keyword>
<evidence type="ECO:0000313" key="5">
    <source>
        <dbReference type="Proteomes" id="UP000626109"/>
    </source>
</evidence>
<name>A0A813JL69_POLGL</name>
<reference evidence="4" key="1">
    <citation type="submission" date="2021-02" db="EMBL/GenBank/DDBJ databases">
        <authorList>
            <person name="Dougan E. K."/>
            <person name="Rhodes N."/>
            <person name="Thang M."/>
            <person name="Chan C."/>
        </authorList>
    </citation>
    <scope>NUCLEOTIDE SEQUENCE</scope>
</reference>
<feature type="compositionally biased region" description="Low complexity" evidence="2">
    <location>
        <begin position="233"/>
        <end position="246"/>
    </location>
</feature>
<dbReference type="Proteomes" id="UP000626109">
    <property type="component" value="Unassembled WGS sequence"/>
</dbReference>
<dbReference type="SMART" id="SM00456">
    <property type="entry name" value="WW"/>
    <property type="match status" value="2"/>
</dbReference>
<dbReference type="Gene3D" id="2.20.70.10">
    <property type="match status" value="1"/>
</dbReference>